<feature type="domain" description="AIG1-type G" evidence="4">
    <location>
        <begin position="58"/>
        <end position="264"/>
    </location>
</feature>
<dbReference type="Pfam" id="PF04548">
    <property type="entry name" value="AIG1"/>
    <property type="match status" value="1"/>
</dbReference>
<dbReference type="InterPro" id="IPR045058">
    <property type="entry name" value="GIMA/IAN/Toc"/>
</dbReference>
<comment type="caution">
    <text evidence="5">The sequence shown here is derived from an EMBL/GenBank/DDBJ whole genome shotgun (WGS) entry which is preliminary data.</text>
</comment>
<accession>A0A5A9NSK1</accession>
<evidence type="ECO:0000313" key="5">
    <source>
        <dbReference type="EMBL" id="KAA0712025.1"/>
    </source>
</evidence>
<dbReference type="Gene3D" id="3.40.50.300">
    <property type="entry name" value="P-loop containing nucleotide triphosphate hydrolases"/>
    <property type="match status" value="1"/>
</dbReference>
<keyword evidence="3" id="KW-0342">GTP-binding</keyword>
<dbReference type="CDD" id="cd01852">
    <property type="entry name" value="AIG1"/>
    <property type="match status" value="1"/>
</dbReference>
<name>A0A5A9NSK1_9TELE</name>
<dbReference type="EMBL" id="SOYY01000014">
    <property type="protein sequence ID" value="KAA0712025.1"/>
    <property type="molecule type" value="Genomic_DNA"/>
</dbReference>
<dbReference type="Proteomes" id="UP000324632">
    <property type="component" value="Chromosome 14"/>
</dbReference>
<dbReference type="AlphaFoldDB" id="A0A5A9NSK1"/>
<dbReference type="InterPro" id="IPR006703">
    <property type="entry name" value="G_AIG1"/>
</dbReference>
<keyword evidence="2" id="KW-0547">Nucleotide-binding</keyword>
<evidence type="ECO:0000256" key="2">
    <source>
        <dbReference type="ARBA" id="ARBA00022741"/>
    </source>
</evidence>
<reference evidence="5 6" key="1">
    <citation type="journal article" date="2019" name="Mol. Ecol. Resour.">
        <title>Chromosome-level genome assembly of Triplophysa tibetana, a fish adapted to the harsh high-altitude environment of the Tibetan Plateau.</title>
        <authorList>
            <person name="Yang X."/>
            <person name="Liu H."/>
            <person name="Ma Z."/>
            <person name="Zou Y."/>
            <person name="Zou M."/>
            <person name="Mao Y."/>
            <person name="Li X."/>
            <person name="Wang H."/>
            <person name="Chen T."/>
            <person name="Wang W."/>
            <person name="Yang R."/>
        </authorList>
    </citation>
    <scope>NUCLEOTIDE SEQUENCE [LARGE SCALE GENOMIC DNA]</scope>
    <source>
        <strain evidence="5">TTIB1903HZAU</strain>
        <tissue evidence="5">Muscle</tissue>
    </source>
</reference>
<dbReference type="InterPro" id="IPR027417">
    <property type="entry name" value="P-loop_NTPase"/>
</dbReference>
<dbReference type="GO" id="GO:0005525">
    <property type="term" value="F:GTP binding"/>
    <property type="evidence" value="ECO:0007669"/>
    <property type="project" value="UniProtKB-KW"/>
</dbReference>
<keyword evidence="6" id="KW-1185">Reference proteome</keyword>
<gene>
    <name evidence="5" type="ORF">E1301_Tti023385</name>
</gene>
<dbReference type="FunFam" id="3.40.50.300:FF:000366">
    <property type="entry name" value="GTPase, IMAP family member 2"/>
    <property type="match status" value="1"/>
</dbReference>
<protein>
    <submittedName>
        <fullName evidence="5">GTPase IMAP family member 7</fullName>
    </submittedName>
</protein>
<proteinExistence type="inferred from homology"/>
<evidence type="ECO:0000259" key="4">
    <source>
        <dbReference type="PROSITE" id="PS51720"/>
    </source>
</evidence>
<evidence type="ECO:0000313" key="6">
    <source>
        <dbReference type="Proteomes" id="UP000324632"/>
    </source>
</evidence>
<evidence type="ECO:0000256" key="1">
    <source>
        <dbReference type="ARBA" id="ARBA00008535"/>
    </source>
</evidence>
<dbReference type="PANTHER" id="PTHR10903">
    <property type="entry name" value="GTPASE, IMAP FAMILY MEMBER-RELATED"/>
    <property type="match status" value="1"/>
</dbReference>
<sequence>MTLKDRYKELHFLYGDYLHLPLPLLHDSQGLYKYFRIFNIHTCENTFQGPKKMSGTQDKDVRIVLLGRTGDGKSSTGNTILGEDVFKASCRAASETSKCQSETREINHSRINIIDTPGLFDTKHSEDIMKEEILRCMIECAPGPHAFMIVFKVGRFTEQEQDVVKKLNNLFGEQALRYSMIVFTHGDELEPDQSINDFVQSNRELSSFVSKCAGGCHVIDNKYWKKSQDNYRNNTVQIENIFKIVENIVKKNERFTNERLKMIQEKKEKTKDWTGLLRELLVYFAELGASLLWGRFLGN</sequence>
<comment type="similarity">
    <text evidence="1">Belongs to the TRAFAC class TrmE-Era-EngA-EngB-Septin-like GTPase superfamily. AIG1/Toc34/Toc159-like paraseptin GTPase family. IAN subfamily.</text>
</comment>
<dbReference type="PANTHER" id="PTHR10903:SF62">
    <property type="entry name" value="GTPASE IMAP FAMILY MEMBER 4-LIKE-RELATED"/>
    <property type="match status" value="1"/>
</dbReference>
<dbReference type="PROSITE" id="PS51720">
    <property type="entry name" value="G_AIG1"/>
    <property type="match status" value="1"/>
</dbReference>
<evidence type="ECO:0000256" key="3">
    <source>
        <dbReference type="ARBA" id="ARBA00023134"/>
    </source>
</evidence>
<dbReference type="SUPFAM" id="SSF52540">
    <property type="entry name" value="P-loop containing nucleoside triphosphate hydrolases"/>
    <property type="match status" value="1"/>
</dbReference>
<organism evidence="5 6">
    <name type="scientific">Triplophysa tibetana</name>
    <dbReference type="NCBI Taxonomy" id="1572043"/>
    <lineage>
        <taxon>Eukaryota</taxon>
        <taxon>Metazoa</taxon>
        <taxon>Chordata</taxon>
        <taxon>Craniata</taxon>
        <taxon>Vertebrata</taxon>
        <taxon>Euteleostomi</taxon>
        <taxon>Actinopterygii</taxon>
        <taxon>Neopterygii</taxon>
        <taxon>Teleostei</taxon>
        <taxon>Ostariophysi</taxon>
        <taxon>Cypriniformes</taxon>
        <taxon>Nemacheilidae</taxon>
        <taxon>Triplophysa</taxon>
    </lineage>
</organism>